<dbReference type="Proteomes" id="UP000230778">
    <property type="component" value="Unassembled WGS sequence"/>
</dbReference>
<dbReference type="GO" id="GO:0003676">
    <property type="term" value="F:nucleic acid binding"/>
    <property type="evidence" value="ECO:0007669"/>
    <property type="project" value="InterPro"/>
</dbReference>
<dbReference type="AlphaFoldDB" id="A0A2H0FEI9"/>
<dbReference type="InterPro" id="IPR001584">
    <property type="entry name" value="Integrase_cat-core"/>
</dbReference>
<evidence type="ECO:0000256" key="1">
    <source>
        <dbReference type="SAM" id="Phobius"/>
    </source>
</evidence>
<evidence type="ECO:0000259" key="2">
    <source>
        <dbReference type="PROSITE" id="PS50994"/>
    </source>
</evidence>
<dbReference type="EMBL" id="PCUC01000160">
    <property type="protein sequence ID" value="PIQ05096.1"/>
    <property type="molecule type" value="Genomic_DNA"/>
</dbReference>
<sequence length="346" mass="40377">MKGKYNGRRMTIYGAILPGTIAIARSAFLTDKLTERAKYKIKILDWHRVHGSNNSLTARHFGLGRMTLYRWIKRFKRYGVTGLNEESRRPKRLRQPATPWNTVIRIVQLRKQYPAWSKYKLRALLSREGILVSVTTVGRVLKRRGLINLKISRKRRKAALHPKARFPRGLRISQPGDMVQIDTKHIMLPGGRRFYQFTAIDVLGKRKVMRVYPSESSRNGARFLEECLSGFPFPIKAVQTDNGSTFQKEFDKLCQVKGIPHYFIYPRNPRQNSYVEISQGADKREFYQQGNVCSLLPVMQRKIKEWEDVWNNVRPHQALNYLTPSEYLFKVQNSRIPTKDVIVLQT</sequence>
<dbReference type="PANTHER" id="PTHR47515">
    <property type="entry name" value="LOW CALCIUM RESPONSE LOCUS PROTEIN T"/>
    <property type="match status" value="1"/>
</dbReference>
<feature type="domain" description="Integrase catalytic" evidence="2">
    <location>
        <begin position="171"/>
        <end position="332"/>
    </location>
</feature>
<protein>
    <recommendedName>
        <fullName evidence="2">Integrase catalytic domain-containing protein</fullName>
    </recommendedName>
</protein>
<dbReference type="InterPro" id="IPR036397">
    <property type="entry name" value="RNaseH_sf"/>
</dbReference>
<keyword evidence="1" id="KW-1133">Transmembrane helix</keyword>
<gene>
    <name evidence="3" type="ORF">COW72_03060</name>
</gene>
<dbReference type="InterPro" id="IPR012337">
    <property type="entry name" value="RNaseH-like_sf"/>
</dbReference>
<evidence type="ECO:0000313" key="4">
    <source>
        <dbReference type="Proteomes" id="UP000230778"/>
    </source>
</evidence>
<dbReference type="Pfam" id="PF00665">
    <property type="entry name" value="rve"/>
    <property type="match status" value="1"/>
</dbReference>
<keyword evidence="1" id="KW-0812">Transmembrane</keyword>
<evidence type="ECO:0000313" key="3">
    <source>
        <dbReference type="EMBL" id="PIQ05096.1"/>
    </source>
</evidence>
<accession>A0A2H0FEI9</accession>
<dbReference type="SUPFAM" id="SSF46689">
    <property type="entry name" value="Homeodomain-like"/>
    <property type="match status" value="1"/>
</dbReference>
<feature type="transmembrane region" description="Helical" evidence="1">
    <location>
        <begin position="12"/>
        <end position="30"/>
    </location>
</feature>
<keyword evidence="1" id="KW-0472">Membrane</keyword>
<name>A0A2H0FEI9_9BACT</name>
<dbReference type="Pfam" id="PF13565">
    <property type="entry name" value="HTH_32"/>
    <property type="match status" value="1"/>
</dbReference>
<comment type="caution">
    <text evidence="3">The sequence shown here is derived from an EMBL/GenBank/DDBJ whole genome shotgun (WGS) entry which is preliminary data.</text>
</comment>
<dbReference type="PANTHER" id="PTHR47515:SF1">
    <property type="entry name" value="BLR2054 PROTEIN"/>
    <property type="match status" value="1"/>
</dbReference>
<organism evidence="3 4">
    <name type="scientific">Candidatus Nealsonbacteria bacterium CG18_big_fil_WC_8_21_14_2_50_37_10</name>
    <dbReference type="NCBI Taxonomy" id="1974717"/>
    <lineage>
        <taxon>Bacteria</taxon>
        <taxon>Candidatus Nealsoniibacteriota</taxon>
    </lineage>
</organism>
<dbReference type="PROSITE" id="PS50994">
    <property type="entry name" value="INTEGRASE"/>
    <property type="match status" value="1"/>
</dbReference>
<dbReference type="Gene3D" id="3.30.420.10">
    <property type="entry name" value="Ribonuclease H-like superfamily/Ribonuclease H"/>
    <property type="match status" value="1"/>
</dbReference>
<dbReference type="GO" id="GO:0015074">
    <property type="term" value="P:DNA integration"/>
    <property type="evidence" value="ECO:0007669"/>
    <property type="project" value="InterPro"/>
</dbReference>
<proteinExistence type="predicted"/>
<dbReference type="SUPFAM" id="SSF53098">
    <property type="entry name" value="Ribonuclease H-like"/>
    <property type="match status" value="1"/>
</dbReference>
<reference evidence="3 4" key="1">
    <citation type="submission" date="2017-09" db="EMBL/GenBank/DDBJ databases">
        <title>Depth-based differentiation of microbial function through sediment-hosted aquifers and enrichment of novel symbionts in the deep terrestrial subsurface.</title>
        <authorList>
            <person name="Probst A.J."/>
            <person name="Ladd B."/>
            <person name="Jarett J.K."/>
            <person name="Geller-Mcgrath D.E."/>
            <person name="Sieber C.M."/>
            <person name="Emerson J.B."/>
            <person name="Anantharaman K."/>
            <person name="Thomas B.C."/>
            <person name="Malmstrom R."/>
            <person name="Stieglmeier M."/>
            <person name="Klingl A."/>
            <person name="Woyke T."/>
            <person name="Ryan C.M."/>
            <person name="Banfield J.F."/>
        </authorList>
    </citation>
    <scope>NUCLEOTIDE SEQUENCE [LARGE SCALE GENOMIC DNA]</scope>
    <source>
        <strain evidence="3">CG18_big_fil_WC_8_21_14_2_50_37_10</strain>
    </source>
</reference>
<dbReference type="InterPro" id="IPR009057">
    <property type="entry name" value="Homeodomain-like_sf"/>
</dbReference>